<evidence type="ECO:0000313" key="2">
    <source>
        <dbReference type="Proteomes" id="UP000191691"/>
    </source>
</evidence>
<evidence type="ECO:0000313" key="1">
    <source>
        <dbReference type="EMBL" id="OQE61735.1"/>
    </source>
</evidence>
<comment type="caution">
    <text evidence="1">The sequence shown here is derived from an EMBL/GenBank/DDBJ whole genome shotgun (WGS) entry which is preliminary data.</text>
</comment>
<name>A0A1V6WG30_PENNA</name>
<accession>A0A1V6WG30</accession>
<dbReference type="EMBL" id="MOOB01000278">
    <property type="protein sequence ID" value="OQE61735.1"/>
    <property type="molecule type" value="Genomic_DNA"/>
</dbReference>
<keyword evidence="2" id="KW-1185">Reference proteome</keyword>
<reference evidence="2" key="1">
    <citation type="journal article" date="2017" name="Nat. Microbiol.">
        <title>Global analysis of biosynthetic gene clusters reveals vast potential of secondary metabolite production in Penicillium species.</title>
        <authorList>
            <person name="Nielsen J.C."/>
            <person name="Grijseels S."/>
            <person name="Prigent S."/>
            <person name="Ji B."/>
            <person name="Dainat J."/>
            <person name="Nielsen K.F."/>
            <person name="Frisvad J.C."/>
            <person name="Workman M."/>
            <person name="Nielsen J."/>
        </authorList>
    </citation>
    <scope>NUCLEOTIDE SEQUENCE [LARGE SCALE GENOMIC DNA]</scope>
    <source>
        <strain evidence="2">IBT 13039</strain>
    </source>
</reference>
<organism evidence="1 2">
    <name type="scientific">Penicillium nalgiovense</name>
    <dbReference type="NCBI Taxonomy" id="60175"/>
    <lineage>
        <taxon>Eukaryota</taxon>
        <taxon>Fungi</taxon>
        <taxon>Dikarya</taxon>
        <taxon>Ascomycota</taxon>
        <taxon>Pezizomycotina</taxon>
        <taxon>Eurotiomycetes</taxon>
        <taxon>Eurotiomycetidae</taxon>
        <taxon>Eurotiales</taxon>
        <taxon>Aspergillaceae</taxon>
        <taxon>Penicillium</taxon>
    </lineage>
</organism>
<gene>
    <name evidence="1" type="ORF">PENNAL_c0278G02081</name>
</gene>
<protein>
    <submittedName>
        <fullName evidence="1">Uncharacterized protein</fullName>
    </submittedName>
</protein>
<sequence length="40" mass="4881">MRSGARRRKHVRLLPDKDACICSSFLYVRLPRYHSRLRYC</sequence>
<dbReference type="AlphaFoldDB" id="A0A1V6WG30"/>
<dbReference type="Proteomes" id="UP000191691">
    <property type="component" value="Unassembled WGS sequence"/>
</dbReference>
<feature type="non-terminal residue" evidence="1">
    <location>
        <position position="40"/>
    </location>
</feature>
<proteinExistence type="predicted"/>